<evidence type="ECO:0000256" key="1">
    <source>
        <dbReference type="SAM" id="MobiDB-lite"/>
    </source>
</evidence>
<feature type="region of interest" description="Disordered" evidence="1">
    <location>
        <begin position="1"/>
        <end position="21"/>
    </location>
</feature>
<proteinExistence type="predicted"/>
<reference evidence="2 3" key="1">
    <citation type="journal article" date="2016" name="Nat. Commun.">
        <title>Ectomycorrhizal ecology is imprinted in the genome of the dominant symbiotic fungus Cenococcum geophilum.</title>
        <authorList>
            <consortium name="DOE Joint Genome Institute"/>
            <person name="Peter M."/>
            <person name="Kohler A."/>
            <person name="Ohm R.A."/>
            <person name="Kuo A."/>
            <person name="Krutzmann J."/>
            <person name="Morin E."/>
            <person name="Arend M."/>
            <person name="Barry K.W."/>
            <person name="Binder M."/>
            <person name="Choi C."/>
            <person name="Clum A."/>
            <person name="Copeland A."/>
            <person name="Grisel N."/>
            <person name="Haridas S."/>
            <person name="Kipfer T."/>
            <person name="LaButti K."/>
            <person name="Lindquist E."/>
            <person name="Lipzen A."/>
            <person name="Maire R."/>
            <person name="Meier B."/>
            <person name="Mihaltcheva S."/>
            <person name="Molinier V."/>
            <person name="Murat C."/>
            <person name="Poggeler S."/>
            <person name="Quandt C.A."/>
            <person name="Sperisen C."/>
            <person name="Tritt A."/>
            <person name="Tisserant E."/>
            <person name="Crous P.W."/>
            <person name="Henrissat B."/>
            <person name="Nehls U."/>
            <person name="Egli S."/>
            <person name="Spatafora J.W."/>
            <person name="Grigoriev I.V."/>
            <person name="Martin F.M."/>
        </authorList>
    </citation>
    <scope>NUCLEOTIDE SEQUENCE [LARGE SCALE GENOMIC DNA]</scope>
    <source>
        <strain evidence="2 3">CBS 459.81</strain>
    </source>
</reference>
<dbReference type="Proteomes" id="UP000250266">
    <property type="component" value="Unassembled WGS sequence"/>
</dbReference>
<gene>
    <name evidence="2" type="ORF">K432DRAFT_399586</name>
</gene>
<evidence type="ECO:0000313" key="2">
    <source>
        <dbReference type="EMBL" id="OCK86136.1"/>
    </source>
</evidence>
<feature type="compositionally biased region" description="Basic and acidic residues" evidence="1">
    <location>
        <begin position="7"/>
        <end position="21"/>
    </location>
</feature>
<evidence type="ECO:0000313" key="3">
    <source>
        <dbReference type="Proteomes" id="UP000250266"/>
    </source>
</evidence>
<name>A0A8E2ELL6_9PEZI</name>
<dbReference type="AlphaFoldDB" id="A0A8E2ELL6"/>
<dbReference type="EMBL" id="KV744808">
    <property type="protein sequence ID" value="OCK86136.1"/>
    <property type="molecule type" value="Genomic_DNA"/>
</dbReference>
<protein>
    <submittedName>
        <fullName evidence="2">Uncharacterized protein</fullName>
    </submittedName>
</protein>
<sequence>MGNPPRGDWDGSSEHSRSKPTHTDYRAAFSHEYCSDLSSLSKTIGPSAFSPSQNVPTLWSTVHHVSGERIIRQALWLFAGETQIKWSDLKWPTAKVGTTLSTRMTVEVLHMPRIRCDVVWAITTLRASLALFVGSSVDLRIIKVMVSMVCMCRLVGISHP</sequence>
<keyword evidence="3" id="KW-1185">Reference proteome</keyword>
<organism evidence="2 3">
    <name type="scientific">Lepidopterella palustris CBS 459.81</name>
    <dbReference type="NCBI Taxonomy" id="1314670"/>
    <lineage>
        <taxon>Eukaryota</taxon>
        <taxon>Fungi</taxon>
        <taxon>Dikarya</taxon>
        <taxon>Ascomycota</taxon>
        <taxon>Pezizomycotina</taxon>
        <taxon>Dothideomycetes</taxon>
        <taxon>Pleosporomycetidae</taxon>
        <taxon>Mytilinidiales</taxon>
        <taxon>Argynnaceae</taxon>
        <taxon>Lepidopterella</taxon>
    </lineage>
</organism>
<accession>A0A8E2ELL6</accession>